<keyword evidence="4" id="KW-1185">Reference proteome</keyword>
<keyword evidence="1" id="KW-0732">Signal</keyword>
<dbReference type="CDD" id="cd14727">
    <property type="entry name" value="ChanN-like"/>
    <property type="match status" value="1"/>
</dbReference>
<dbReference type="AlphaFoldDB" id="A0AAW9SCV9"/>
<dbReference type="EMBL" id="JBDKWZ010000012">
    <property type="protein sequence ID" value="MEN7550189.1"/>
    <property type="molecule type" value="Genomic_DNA"/>
</dbReference>
<dbReference type="Gene3D" id="3.40.50.11550">
    <property type="match status" value="1"/>
</dbReference>
<organism evidence="3 4">
    <name type="scientific">Rapidithrix thailandica</name>
    <dbReference type="NCBI Taxonomy" id="413964"/>
    <lineage>
        <taxon>Bacteria</taxon>
        <taxon>Pseudomonadati</taxon>
        <taxon>Bacteroidota</taxon>
        <taxon>Cytophagia</taxon>
        <taxon>Cytophagales</taxon>
        <taxon>Flammeovirgaceae</taxon>
        <taxon>Rapidithrix</taxon>
    </lineage>
</organism>
<dbReference type="RefSeq" id="WP_346822968.1">
    <property type="nucleotide sequence ID" value="NZ_JBDKWZ010000012.1"/>
</dbReference>
<dbReference type="Proteomes" id="UP001403385">
    <property type="component" value="Unassembled WGS sequence"/>
</dbReference>
<proteinExistence type="predicted"/>
<evidence type="ECO:0000313" key="4">
    <source>
        <dbReference type="Proteomes" id="UP001403385"/>
    </source>
</evidence>
<comment type="caution">
    <text evidence="3">The sequence shown here is derived from an EMBL/GenBank/DDBJ whole genome shotgun (WGS) entry which is preliminary data.</text>
</comment>
<dbReference type="InterPro" id="IPR007314">
    <property type="entry name" value="Cofac_haem-bd_dom"/>
</dbReference>
<feature type="domain" description="Haem-binding uptake Tiki superfamily ChaN" evidence="2">
    <location>
        <begin position="39"/>
        <end position="244"/>
    </location>
</feature>
<evidence type="ECO:0000256" key="1">
    <source>
        <dbReference type="SAM" id="SignalP"/>
    </source>
</evidence>
<gene>
    <name evidence="3" type="ORF">AAG747_19875</name>
</gene>
<evidence type="ECO:0000259" key="2">
    <source>
        <dbReference type="Pfam" id="PF04187"/>
    </source>
</evidence>
<sequence length="289" mass="33307">MKLIHFLILFMLTMLQANAQKSTYQLFDKSGKTVSYNQMLERMSDADVVLFGELHNNPICHWLQLQAVKDIYYIKEDKLVLGAEMFETDQQLVVNEYLKGLINESHFKSAIKLWTNYSTDYAPLLTFSKENQLEFIATNIPRRYAAIVARKGFDGLNQLEPAAAKYFPPMPIDFQSSLSGYRDMLTMLEGHHGDMIPQNVVKAQAIKDATMAFFINKNYKFGETFLHFNGTYHSNNFEGIYWYLKRLNKQLDIVTIATVEQDEIQVLNSTHSGKADFIICIPVDMTKTH</sequence>
<feature type="signal peptide" evidence="1">
    <location>
        <begin position="1"/>
        <end position="19"/>
    </location>
</feature>
<protein>
    <submittedName>
        <fullName evidence="3">ChaN family lipoprotein</fullName>
    </submittedName>
</protein>
<accession>A0AAW9SCV9</accession>
<keyword evidence="3" id="KW-0449">Lipoprotein</keyword>
<reference evidence="3 4" key="1">
    <citation type="submission" date="2024-04" db="EMBL/GenBank/DDBJ databases">
        <title>Novel genus in family Flammeovirgaceae.</title>
        <authorList>
            <person name="Nguyen T.H."/>
            <person name="Vuong T.Q."/>
            <person name="Le H."/>
            <person name="Kim S.-G."/>
        </authorList>
    </citation>
    <scope>NUCLEOTIDE SEQUENCE [LARGE SCALE GENOMIC DNA]</scope>
    <source>
        <strain evidence="3 4">JCM 23209</strain>
    </source>
</reference>
<name>A0AAW9SCV9_9BACT</name>
<dbReference type="Pfam" id="PF04187">
    <property type="entry name" value="Cofac_haem_bdg"/>
    <property type="match status" value="1"/>
</dbReference>
<dbReference type="SUPFAM" id="SSF159501">
    <property type="entry name" value="EreA/ChaN-like"/>
    <property type="match status" value="1"/>
</dbReference>
<feature type="chain" id="PRO_5043353732" evidence="1">
    <location>
        <begin position="20"/>
        <end position="289"/>
    </location>
</feature>
<evidence type="ECO:0000313" key="3">
    <source>
        <dbReference type="EMBL" id="MEN7550189.1"/>
    </source>
</evidence>